<evidence type="ECO:0000313" key="1">
    <source>
        <dbReference type="EMBL" id="JAH52368.1"/>
    </source>
</evidence>
<reference evidence="1" key="1">
    <citation type="submission" date="2014-11" db="EMBL/GenBank/DDBJ databases">
        <authorList>
            <person name="Amaro Gonzalez C."/>
        </authorList>
    </citation>
    <scope>NUCLEOTIDE SEQUENCE</scope>
</reference>
<reference evidence="1" key="2">
    <citation type="journal article" date="2015" name="Fish Shellfish Immunol.">
        <title>Early steps in the European eel (Anguilla anguilla)-Vibrio vulnificus interaction in the gills: Role of the RtxA13 toxin.</title>
        <authorList>
            <person name="Callol A."/>
            <person name="Pajuelo D."/>
            <person name="Ebbesson L."/>
            <person name="Teles M."/>
            <person name="MacKenzie S."/>
            <person name="Amaro C."/>
        </authorList>
    </citation>
    <scope>NUCLEOTIDE SEQUENCE</scope>
</reference>
<dbReference type="AlphaFoldDB" id="A0A0E9TI27"/>
<accession>A0A0E9TI27</accession>
<sequence length="32" mass="3554">MQYAKRTVVVWSPFGTQTMTPVLSSRSGANRP</sequence>
<protein>
    <submittedName>
        <fullName evidence="1">Uncharacterized protein</fullName>
    </submittedName>
</protein>
<dbReference type="EMBL" id="GBXM01056209">
    <property type="protein sequence ID" value="JAH52368.1"/>
    <property type="molecule type" value="Transcribed_RNA"/>
</dbReference>
<name>A0A0E9TI27_ANGAN</name>
<organism evidence="1">
    <name type="scientific">Anguilla anguilla</name>
    <name type="common">European freshwater eel</name>
    <name type="synonym">Muraena anguilla</name>
    <dbReference type="NCBI Taxonomy" id="7936"/>
    <lineage>
        <taxon>Eukaryota</taxon>
        <taxon>Metazoa</taxon>
        <taxon>Chordata</taxon>
        <taxon>Craniata</taxon>
        <taxon>Vertebrata</taxon>
        <taxon>Euteleostomi</taxon>
        <taxon>Actinopterygii</taxon>
        <taxon>Neopterygii</taxon>
        <taxon>Teleostei</taxon>
        <taxon>Anguilliformes</taxon>
        <taxon>Anguillidae</taxon>
        <taxon>Anguilla</taxon>
    </lineage>
</organism>
<proteinExistence type="predicted"/>